<dbReference type="Proteomes" id="UP000510686">
    <property type="component" value="Chromosome 2"/>
</dbReference>
<evidence type="ECO:0000256" key="1">
    <source>
        <dbReference type="ARBA" id="ARBA00022801"/>
    </source>
</evidence>
<dbReference type="AlphaFoldDB" id="A0A7D5UTX0"/>
<gene>
    <name evidence="2" type="primary">LIPA</name>
    <name evidence="2" type="ORF">G6M90_00g029900</name>
</gene>
<feature type="non-terminal residue" evidence="2">
    <location>
        <position position="333"/>
    </location>
</feature>
<dbReference type="Gene3D" id="3.40.50.1820">
    <property type="entry name" value="alpha/beta hydrolase"/>
    <property type="match status" value="2"/>
</dbReference>
<dbReference type="OrthoDB" id="2373480at2759"/>
<dbReference type="EMBL" id="CP058933">
    <property type="protein sequence ID" value="QLI67014.1"/>
    <property type="molecule type" value="Genomic_DNA"/>
</dbReference>
<dbReference type="SUPFAM" id="SSF53474">
    <property type="entry name" value="alpha/beta-Hydrolases"/>
    <property type="match status" value="1"/>
</dbReference>
<dbReference type="PANTHER" id="PTHR34853:SF5">
    <property type="entry name" value="LIP-DOMAIN-CONTAINING PROTEIN-RELATED"/>
    <property type="match status" value="1"/>
</dbReference>
<dbReference type="GO" id="GO:0004806">
    <property type="term" value="F:triacylglycerol lipase activity"/>
    <property type="evidence" value="ECO:0007669"/>
    <property type="project" value="InterPro"/>
</dbReference>
<dbReference type="Pfam" id="PF03583">
    <property type="entry name" value="LIP"/>
    <property type="match status" value="1"/>
</dbReference>
<evidence type="ECO:0000313" key="3">
    <source>
        <dbReference type="Proteomes" id="UP000510686"/>
    </source>
</evidence>
<sequence length="333" mass="36041">MDSPFDEGFTSYVIQFDQQKLGNFLGRYGILWFVSMLSKGWVVCSPDYEGPDGLFVNGIMSGRATLDGIRAVLRSKRSTGVEKDAKVALWGYSGGSLATEFALELQGSYAPDLDKNIIVAASGGLPVDAAGVIKRLSGKLGAGLAMSGILGISKSTPQLRQYFLDSFVSKGKRDEFLPFEKSLAIPTVLRNLYRDVFGYFKDGEKFFEADVVQAVLRENKMGSYGTPKVPYYVYHAIKDEVLPEADAKALIQSHCHNGAKIKYVRESFGEHVIVGLTGAAGAAKFLIDHMDGRGTQSGCDVESVVSSLLNPAAAASLTDIVFNEILAILRLPL</sequence>
<dbReference type="KEGG" id="mbrn:90967568"/>
<keyword evidence="3" id="KW-1185">Reference proteome</keyword>
<dbReference type="GO" id="GO:0016042">
    <property type="term" value="P:lipid catabolic process"/>
    <property type="evidence" value="ECO:0007669"/>
    <property type="project" value="InterPro"/>
</dbReference>
<dbReference type="InterPro" id="IPR005152">
    <property type="entry name" value="Lipase_secreted"/>
</dbReference>
<protein>
    <submittedName>
        <fullName evidence="2">Lipase A</fullName>
    </submittedName>
</protein>
<dbReference type="GeneID" id="90967568"/>
<proteinExistence type="predicted"/>
<accession>A0A7D5UTX0</accession>
<evidence type="ECO:0000313" key="2">
    <source>
        <dbReference type="EMBL" id="QLI67014.1"/>
    </source>
</evidence>
<keyword evidence="1" id="KW-0378">Hydrolase</keyword>
<dbReference type="PANTHER" id="PTHR34853">
    <property type="match status" value="1"/>
</dbReference>
<dbReference type="RefSeq" id="XP_065986282.1">
    <property type="nucleotide sequence ID" value="XM_066130048.1"/>
</dbReference>
<name>A0A7D5UTX0_9HYPO</name>
<reference evidence="2 3" key="1">
    <citation type="submission" date="2020-07" db="EMBL/GenBank/DDBJ databases">
        <title>Telomere length de novo assembly of all 7 chromosomes of the fungus, Metarhizium brunneum, using a novel assembly pipeline.</title>
        <authorList>
            <person name="Saud z."/>
            <person name="Kortsinoglou A."/>
            <person name="Kouvelis V.N."/>
            <person name="Butt T.M."/>
        </authorList>
    </citation>
    <scope>NUCLEOTIDE SEQUENCE [LARGE SCALE GENOMIC DNA]</scope>
    <source>
        <strain evidence="2 3">4556</strain>
    </source>
</reference>
<dbReference type="InterPro" id="IPR029058">
    <property type="entry name" value="AB_hydrolase_fold"/>
</dbReference>
<organism evidence="2 3">
    <name type="scientific">Metarhizium brunneum</name>
    <dbReference type="NCBI Taxonomy" id="500148"/>
    <lineage>
        <taxon>Eukaryota</taxon>
        <taxon>Fungi</taxon>
        <taxon>Dikarya</taxon>
        <taxon>Ascomycota</taxon>
        <taxon>Pezizomycotina</taxon>
        <taxon>Sordariomycetes</taxon>
        <taxon>Hypocreomycetidae</taxon>
        <taxon>Hypocreales</taxon>
        <taxon>Clavicipitaceae</taxon>
        <taxon>Metarhizium</taxon>
    </lineage>
</organism>